<accession>A0A3N4N1N2</accession>
<dbReference type="EMBL" id="RPFL01000008">
    <property type="protein sequence ID" value="RPD89258.1"/>
    <property type="molecule type" value="Genomic_DNA"/>
</dbReference>
<dbReference type="RefSeq" id="WP_123804405.1">
    <property type="nucleotide sequence ID" value="NZ_RPFL01000008.1"/>
</dbReference>
<sequence>MKTNTTNTTKTINAAAGYTCLCSLLDNLFKLAEPQIRQLSKQETEILTELMKGAENHLADIQHGMGIVMNSIPQENLELQGADFYHSLTQTLLLGESRTMLSDLADDLAFAPSNAAERITAMKYAIRTALAAAVVMTVYACTKPATAEPMAAEPPAAWEQVYTADPMAAVVYEPIPKGAAQ</sequence>
<organism evidence="1 2">
    <name type="scientific">Neisseria weixii</name>
    <dbReference type="NCBI Taxonomy" id="1853276"/>
    <lineage>
        <taxon>Bacteria</taxon>
        <taxon>Pseudomonadati</taxon>
        <taxon>Pseudomonadota</taxon>
        <taxon>Betaproteobacteria</taxon>
        <taxon>Neisseriales</taxon>
        <taxon>Neisseriaceae</taxon>
        <taxon>Neisseria</taxon>
    </lineage>
</organism>
<comment type="caution">
    <text evidence="1">The sequence shown here is derived from an EMBL/GenBank/DDBJ whole genome shotgun (WGS) entry which is preliminary data.</text>
</comment>
<dbReference type="AlphaFoldDB" id="A0A3N4N1N2"/>
<evidence type="ECO:0000313" key="1">
    <source>
        <dbReference type="EMBL" id="RPD89258.1"/>
    </source>
</evidence>
<proteinExistence type="predicted"/>
<dbReference type="OrthoDB" id="10009789at2"/>
<name>A0A3N4N1N2_9NEIS</name>
<gene>
    <name evidence="1" type="ORF">EGK74_04225</name>
</gene>
<keyword evidence="2" id="KW-1185">Reference proteome</keyword>
<dbReference type="Proteomes" id="UP000272412">
    <property type="component" value="Unassembled WGS sequence"/>
</dbReference>
<reference evidence="1 2" key="1">
    <citation type="submission" date="2018-11" db="EMBL/GenBank/DDBJ databases">
        <title>Neisseria weixii sp. nov. isolated from the rectal contents of plateau pika (Ochotona cruzoniae).</title>
        <authorList>
            <person name="Zhang G."/>
        </authorList>
    </citation>
    <scope>NUCLEOTIDE SEQUENCE [LARGE SCALE GENOMIC DNA]</scope>
    <source>
        <strain evidence="1 2">10009</strain>
    </source>
</reference>
<evidence type="ECO:0000313" key="2">
    <source>
        <dbReference type="Proteomes" id="UP000272412"/>
    </source>
</evidence>
<protein>
    <submittedName>
        <fullName evidence="1">Uncharacterized protein</fullName>
    </submittedName>
</protein>